<dbReference type="PANTHER" id="PTHR47053:SF1">
    <property type="entry name" value="MUREIN DD-ENDOPEPTIDASE MEPH-RELATED"/>
    <property type="match status" value="1"/>
</dbReference>
<feature type="compositionally biased region" description="Basic and acidic residues" evidence="5">
    <location>
        <begin position="184"/>
        <end position="197"/>
    </location>
</feature>
<feature type="signal peptide" evidence="6">
    <location>
        <begin position="1"/>
        <end position="27"/>
    </location>
</feature>
<dbReference type="Proteomes" id="UP000657421">
    <property type="component" value="Unassembled WGS sequence"/>
</dbReference>
<feature type="domain" description="SH3b" evidence="7">
    <location>
        <begin position="31"/>
        <end position="97"/>
    </location>
</feature>
<evidence type="ECO:0000313" key="9">
    <source>
        <dbReference type="EMBL" id="MBC8572693.1"/>
    </source>
</evidence>
<keyword evidence="10" id="KW-1185">Reference proteome</keyword>
<feature type="region of interest" description="Disordered" evidence="5">
    <location>
        <begin position="183"/>
        <end position="328"/>
    </location>
</feature>
<gene>
    <name evidence="9" type="ORF">H8716_06280</name>
</gene>
<evidence type="ECO:0000259" key="8">
    <source>
        <dbReference type="PROSITE" id="PS51935"/>
    </source>
</evidence>
<keyword evidence="2" id="KW-0645">Protease</keyword>
<dbReference type="Pfam" id="PF00877">
    <property type="entry name" value="NLPC_P60"/>
    <property type="match status" value="1"/>
</dbReference>
<feature type="compositionally biased region" description="Acidic residues" evidence="5">
    <location>
        <begin position="201"/>
        <end position="210"/>
    </location>
</feature>
<evidence type="ECO:0000256" key="1">
    <source>
        <dbReference type="ARBA" id="ARBA00007074"/>
    </source>
</evidence>
<dbReference type="Gene3D" id="3.90.1720.10">
    <property type="entry name" value="endopeptidase domain like (from Nostoc punctiforme)"/>
    <property type="match status" value="1"/>
</dbReference>
<keyword evidence="3" id="KW-0378">Hydrolase</keyword>
<keyword evidence="4" id="KW-0788">Thiol protease</keyword>
<evidence type="ECO:0000256" key="3">
    <source>
        <dbReference type="ARBA" id="ARBA00022801"/>
    </source>
</evidence>
<dbReference type="SMART" id="SM00287">
    <property type="entry name" value="SH3b"/>
    <property type="match status" value="2"/>
</dbReference>
<evidence type="ECO:0000256" key="6">
    <source>
        <dbReference type="SAM" id="SignalP"/>
    </source>
</evidence>
<feature type="domain" description="NlpC/P60" evidence="8">
    <location>
        <begin position="327"/>
        <end position="445"/>
    </location>
</feature>
<dbReference type="EMBL" id="JACRSZ010000005">
    <property type="protein sequence ID" value="MBC8572693.1"/>
    <property type="molecule type" value="Genomic_DNA"/>
</dbReference>
<dbReference type="SUPFAM" id="SSF54001">
    <property type="entry name" value="Cysteine proteinases"/>
    <property type="match status" value="1"/>
</dbReference>
<protein>
    <submittedName>
        <fullName evidence="9">C40 family peptidase</fullName>
    </submittedName>
</protein>
<feature type="compositionally biased region" description="Low complexity" evidence="5">
    <location>
        <begin position="250"/>
        <end position="277"/>
    </location>
</feature>
<evidence type="ECO:0000259" key="7">
    <source>
        <dbReference type="PROSITE" id="PS51781"/>
    </source>
</evidence>
<organism evidence="9 10">
    <name type="scientific">Jingyaoa shaoxingensis</name>
    <dbReference type="NCBI Taxonomy" id="2763671"/>
    <lineage>
        <taxon>Bacteria</taxon>
        <taxon>Bacillati</taxon>
        <taxon>Bacillota</taxon>
        <taxon>Clostridia</taxon>
        <taxon>Lachnospirales</taxon>
        <taxon>Lachnospiraceae</taxon>
        <taxon>Jingyaoa</taxon>
    </lineage>
</organism>
<dbReference type="Gene3D" id="2.30.30.40">
    <property type="entry name" value="SH3 Domains"/>
    <property type="match status" value="2"/>
</dbReference>
<proteinExistence type="inferred from homology"/>
<dbReference type="PANTHER" id="PTHR47053">
    <property type="entry name" value="MUREIN DD-ENDOPEPTIDASE MEPH-RELATED"/>
    <property type="match status" value="1"/>
</dbReference>
<feature type="compositionally biased region" description="Polar residues" evidence="5">
    <location>
        <begin position="217"/>
        <end position="241"/>
    </location>
</feature>
<comment type="caution">
    <text evidence="9">The sequence shown here is derived from an EMBL/GenBank/DDBJ whole genome shotgun (WGS) entry which is preliminary data.</text>
</comment>
<evidence type="ECO:0000256" key="4">
    <source>
        <dbReference type="ARBA" id="ARBA00022807"/>
    </source>
</evidence>
<reference evidence="9 10" key="1">
    <citation type="submission" date="2020-08" db="EMBL/GenBank/DDBJ databases">
        <title>Genome public.</title>
        <authorList>
            <person name="Liu C."/>
            <person name="Sun Q."/>
        </authorList>
    </citation>
    <scope>NUCLEOTIDE SEQUENCE [LARGE SCALE GENOMIC DNA]</scope>
    <source>
        <strain evidence="9 10">NSJ-46</strain>
    </source>
</reference>
<dbReference type="Pfam" id="PF08239">
    <property type="entry name" value="SH3_3"/>
    <property type="match status" value="2"/>
</dbReference>
<dbReference type="PROSITE" id="PS51781">
    <property type="entry name" value="SH3B"/>
    <property type="match status" value="1"/>
</dbReference>
<evidence type="ECO:0000256" key="2">
    <source>
        <dbReference type="ARBA" id="ARBA00022670"/>
    </source>
</evidence>
<dbReference type="PROSITE" id="PS51935">
    <property type="entry name" value="NLPC_P60"/>
    <property type="match status" value="1"/>
</dbReference>
<dbReference type="InterPro" id="IPR038765">
    <property type="entry name" value="Papain-like_cys_pep_sf"/>
</dbReference>
<keyword evidence="6" id="KW-0732">Signal</keyword>
<dbReference type="InterPro" id="IPR003646">
    <property type="entry name" value="SH3-like_bac-type"/>
</dbReference>
<feature type="compositionally biased region" description="Acidic residues" evidence="5">
    <location>
        <begin position="278"/>
        <end position="319"/>
    </location>
</feature>
<dbReference type="InterPro" id="IPR000064">
    <property type="entry name" value="NLP_P60_dom"/>
</dbReference>
<comment type="similarity">
    <text evidence="1">Belongs to the peptidase C40 family.</text>
</comment>
<feature type="chain" id="PRO_5045164487" evidence="6">
    <location>
        <begin position="28"/>
        <end position="445"/>
    </location>
</feature>
<evidence type="ECO:0000256" key="5">
    <source>
        <dbReference type="SAM" id="MobiDB-lite"/>
    </source>
</evidence>
<dbReference type="InterPro" id="IPR051202">
    <property type="entry name" value="Peptidase_C40"/>
</dbReference>
<sequence>MHYKKLWITSCILAAGLTMNLAGVVNAADAETGELIFAQCESYINIRSEADENSEVVAKLYNDGSATVEETDEDGWYKIKSGNAIGYVKSEYFATGEQAKEIADKVAYNVAVVNAKALNVRATPSEESTVIDVASESEELEVVDTSGEWATVALGNDVYGFIHPDYCEYKTYYPTAVTLEEEADRQAAEEASYKEVSENTDISDSEDVSYAEDTASADATYTDETPSTDTAYVDETPSTDTAYVDETPSTEAPYTEVPETEAPYTEAPETEAPYTEAPETEAPETEAPETEAPETEAPETEAPETEAPETEAPETEAPETEAPASDSSVGQEIANYAVQFVGNPYVYGGTSLTNGTDCSGFTQSVMANFGIYIARTAADQAYGGTSVSVSDIQPGDLLFYSDGSGISHVALYIGGGQIVHAATESQGIIISSYNYDSPVCAARYW</sequence>
<name>A0ABR7N8J3_9FIRM</name>
<accession>A0ABR7N8J3</accession>
<evidence type="ECO:0000313" key="10">
    <source>
        <dbReference type="Proteomes" id="UP000657421"/>
    </source>
</evidence>